<evidence type="ECO:0000313" key="2">
    <source>
        <dbReference type="EMBL" id="KAJ7380211.1"/>
    </source>
</evidence>
<organism evidence="2 3">
    <name type="scientific">Desmophyllum pertusum</name>
    <dbReference type="NCBI Taxonomy" id="174260"/>
    <lineage>
        <taxon>Eukaryota</taxon>
        <taxon>Metazoa</taxon>
        <taxon>Cnidaria</taxon>
        <taxon>Anthozoa</taxon>
        <taxon>Hexacorallia</taxon>
        <taxon>Scleractinia</taxon>
        <taxon>Caryophylliina</taxon>
        <taxon>Caryophylliidae</taxon>
        <taxon>Desmophyllum</taxon>
    </lineage>
</organism>
<keyword evidence="3" id="KW-1185">Reference proteome</keyword>
<gene>
    <name evidence="2" type="ORF">OS493_010924</name>
</gene>
<name>A0A9W9ZEU0_9CNID</name>
<accession>A0A9W9ZEU0</accession>
<evidence type="ECO:0000313" key="3">
    <source>
        <dbReference type="Proteomes" id="UP001163046"/>
    </source>
</evidence>
<dbReference type="PROSITE" id="PS51688">
    <property type="entry name" value="ICA"/>
    <property type="match status" value="1"/>
</dbReference>
<dbReference type="OrthoDB" id="5974324at2759"/>
<dbReference type="Proteomes" id="UP001163046">
    <property type="component" value="Unassembled WGS sequence"/>
</dbReference>
<dbReference type="EMBL" id="MU826354">
    <property type="protein sequence ID" value="KAJ7380211.1"/>
    <property type="molecule type" value="Genomic_DNA"/>
</dbReference>
<feature type="domain" description="Peptidase S74" evidence="1">
    <location>
        <begin position="133"/>
        <end position="225"/>
    </location>
</feature>
<dbReference type="Pfam" id="PF13884">
    <property type="entry name" value="Peptidase_S74"/>
    <property type="match status" value="1"/>
</dbReference>
<evidence type="ECO:0000259" key="1">
    <source>
        <dbReference type="PROSITE" id="PS51688"/>
    </source>
</evidence>
<comment type="caution">
    <text evidence="2">The sequence shown here is derived from an EMBL/GenBank/DDBJ whole genome shotgun (WGS) entry which is preliminary data.</text>
</comment>
<reference evidence="2" key="1">
    <citation type="submission" date="2023-01" db="EMBL/GenBank/DDBJ databases">
        <title>Genome assembly of the deep-sea coral Lophelia pertusa.</title>
        <authorList>
            <person name="Herrera S."/>
            <person name="Cordes E."/>
        </authorList>
    </citation>
    <scope>NUCLEOTIDE SEQUENCE</scope>
    <source>
        <strain evidence="2">USNM1676648</strain>
        <tissue evidence="2">Polyp</tissue>
    </source>
</reference>
<dbReference type="AlphaFoldDB" id="A0A9W9ZEU0"/>
<dbReference type="InterPro" id="IPR030392">
    <property type="entry name" value="S74_ICA"/>
</dbReference>
<sequence>MEALAGLAETLKDAINSNSWHDFANTYQLLERDLCRRSKDELLQRASAMTARELESNMINIFVKFSERCRLDSERSLLKDVELPRMLEEKRKREEEDRKRKSEEDGWYNWARNNGLPIYSGIITLANLAHFFSDERLKQDIVAVQFPSQYHHIGLQEVCWKWNEIAEKNFGLRGEGCGVIAQEVTKTYPWAVIKGKDGYLRVQYDILHEMIINNSDVSRYVTYCY</sequence>
<protein>
    <recommendedName>
        <fullName evidence="1">Peptidase S74 domain-containing protein</fullName>
    </recommendedName>
</protein>
<proteinExistence type="predicted"/>